<reference evidence="7" key="1">
    <citation type="journal article" date="2020" name="Nature">
        <title>Giant virus diversity and host interactions through global metagenomics.</title>
        <authorList>
            <person name="Schulz F."/>
            <person name="Roux S."/>
            <person name="Paez-Espino D."/>
            <person name="Jungbluth S."/>
            <person name="Walsh D.A."/>
            <person name="Denef V.J."/>
            <person name="McMahon K.D."/>
            <person name="Konstantinidis K.T."/>
            <person name="Eloe-Fadrosh E.A."/>
            <person name="Kyrpides N.C."/>
            <person name="Woyke T."/>
        </authorList>
    </citation>
    <scope>NUCLEOTIDE SEQUENCE</scope>
    <source>
        <strain evidence="7">GVMAG-M-3300023174-129</strain>
    </source>
</reference>
<keyword evidence="4" id="KW-0456">Lyase</keyword>
<dbReference type="InterPro" id="IPR000183">
    <property type="entry name" value="Orn/DAP/Arg_de-COase"/>
</dbReference>
<dbReference type="GO" id="GO:0033387">
    <property type="term" value="P:putrescine biosynthetic process from arginine, via ornithine"/>
    <property type="evidence" value="ECO:0007669"/>
    <property type="project" value="TreeGrafter"/>
</dbReference>
<dbReference type="SUPFAM" id="SSF51419">
    <property type="entry name" value="PLP-binding barrel"/>
    <property type="match status" value="1"/>
</dbReference>
<accession>A0A6C0D951</accession>
<dbReference type="PRINTS" id="PR01179">
    <property type="entry name" value="ODADCRBXLASE"/>
</dbReference>
<evidence type="ECO:0008006" key="8">
    <source>
        <dbReference type="Google" id="ProtNLM"/>
    </source>
</evidence>
<keyword evidence="3" id="KW-0663">Pyridoxal phosphate</keyword>
<dbReference type="Gene3D" id="3.20.20.10">
    <property type="entry name" value="Alanine racemase"/>
    <property type="match status" value="1"/>
</dbReference>
<feature type="domain" description="Orn/DAP/Arg decarboxylase 2 N-terminal" evidence="6">
    <location>
        <begin position="6"/>
        <end position="192"/>
    </location>
</feature>
<evidence type="ECO:0000313" key="7">
    <source>
        <dbReference type="EMBL" id="QHT12165.1"/>
    </source>
</evidence>
<dbReference type="InterPro" id="IPR029066">
    <property type="entry name" value="PLP-binding_barrel"/>
</dbReference>
<dbReference type="Pfam" id="PF00278">
    <property type="entry name" value="Orn_DAP_Arg_deC"/>
    <property type="match status" value="1"/>
</dbReference>
<comment type="similarity">
    <text evidence="2">Belongs to the Orn/Lys/Arg decarboxylase class-II family.</text>
</comment>
<dbReference type="GO" id="GO:0004586">
    <property type="term" value="F:ornithine decarboxylase activity"/>
    <property type="evidence" value="ECO:0007669"/>
    <property type="project" value="TreeGrafter"/>
</dbReference>
<organism evidence="7">
    <name type="scientific">viral metagenome</name>
    <dbReference type="NCBI Taxonomy" id="1070528"/>
    <lineage>
        <taxon>unclassified sequences</taxon>
        <taxon>metagenomes</taxon>
        <taxon>organismal metagenomes</taxon>
    </lineage>
</organism>
<dbReference type="InterPro" id="IPR022643">
    <property type="entry name" value="De-COase2_C"/>
</dbReference>
<dbReference type="InterPro" id="IPR022644">
    <property type="entry name" value="De-COase2_N"/>
</dbReference>
<evidence type="ECO:0000256" key="4">
    <source>
        <dbReference type="ARBA" id="ARBA00023239"/>
    </source>
</evidence>
<dbReference type="Pfam" id="PF02784">
    <property type="entry name" value="Orn_Arg_deC_N"/>
    <property type="match status" value="1"/>
</dbReference>
<dbReference type="GO" id="GO:0005737">
    <property type="term" value="C:cytoplasm"/>
    <property type="evidence" value="ECO:0007669"/>
    <property type="project" value="TreeGrafter"/>
</dbReference>
<evidence type="ECO:0000256" key="2">
    <source>
        <dbReference type="ARBA" id="ARBA00008872"/>
    </source>
</evidence>
<dbReference type="AlphaFoldDB" id="A0A6C0D951"/>
<dbReference type="SUPFAM" id="SSF50621">
    <property type="entry name" value="Alanine racemase C-terminal domain-like"/>
    <property type="match status" value="1"/>
</dbReference>
<dbReference type="InterPro" id="IPR009006">
    <property type="entry name" value="Ala_racemase/Decarboxylase_C"/>
</dbReference>
<sequence length="340" mass="38481">MYKRNIRFDCASLQELKIVKDTVPKGSEYNDLIIYANPCKSYTDLEYAQKEMKSPTTVIDSFEELDKLVHMKYEGGALIRITVDDKNSKIPFSGKFGLHPEKVLDVGKYAKSKHIELKGISFHVGSGGNDGKVYYKSISIAKQLNKELKANIIDIGGGFLPNEDDFSKKAKYINDAYDKNFKFIAEPGRFFSSVCQDFFVKVIGKKAWKDGWSYTIDDSLYGQFSCIPFDQAKPLWMRVPVTEDIPRKKTKGILMGRTCDSVDVIARCESMEELQVGDWLWFPHMGSYTNVTATEFNGFPKPSIVTVFLDTPNIHDSCFIERIPDSIETVEPVSSKSLLA</sequence>
<evidence type="ECO:0000259" key="5">
    <source>
        <dbReference type="Pfam" id="PF00278"/>
    </source>
</evidence>
<evidence type="ECO:0000259" key="6">
    <source>
        <dbReference type="Pfam" id="PF02784"/>
    </source>
</evidence>
<protein>
    <recommendedName>
        <fullName evidence="8">Ornithine decarboxylase</fullName>
    </recommendedName>
</protein>
<proteinExistence type="inferred from homology"/>
<feature type="domain" description="Orn/DAP/Arg decarboxylase 2 C-terminal" evidence="5">
    <location>
        <begin position="199"/>
        <end position="286"/>
    </location>
</feature>
<dbReference type="Gene3D" id="2.40.37.10">
    <property type="entry name" value="Lyase, Ornithine Decarboxylase, Chain A, domain 1"/>
    <property type="match status" value="1"/>
</dbReference>
<dbReference type="PANTHER" id="PTHR11482">
    <property type="entry name" value="ARGININE/DIAMINOPIMELATE/ORNITHINE DECARBOXYLASE"/>
    <property type="match status" value="1"/>
</dbReference>
<dbReference type="PRINTS" id="PR01182">
    <property type="entry name" value="ORNDCRBXLASE"/>
</dbReference>
<comment type="cofactor">
    <cofactor evidence="1">
        <name>pyridoxal 5'-phosphate</name>
        <dbReference type="ChEBI" id="CHEBI:597326"/>
    </cofactor>
</comment>
<dbReference type="InterPro" id="IPR002433">
    <property type="entry name" value="Orn_de-COase"/>
</dbReference>
<dbReference type="PANTHER" id="PTHR11482:SF6">
    <property type="entry name" value="ORNITHINE DECARBOXYLASE 1-RELATED"/>
    <property type="match status" value="1"/>
</dbReference>
<evidence type="ECO:0000256" key="3">
    <source>
        <dbReference type="ARBA" id="ARBA00022898"/>
    </source>
</evidence>
<dbReference type="EMBL" id="MN739542">
    <property type="protein sequence ID" value="QHT12165.1"/>
    <property type="molecule type" value="Genomic_DNA"/>
</dbReference>
<evidence type="ECO:0000256" key="1">
    <source>
        <dbReference type="ARBA" id="ARBA00001933"/>
    </source>
</evidence>
<name>A0A6C0D951_9ZZZZ</name>